<feature type="compositionally biased region" description="Basic and acidic residues" evidence="1">
    <location>
        <begin position="304"/>
        <end position="313"/>
    </location>
</feature>
<feature type="region of interest" description="Disordered" evidence="1">
    <location>
        <begin position="632"/>
        <end position="683"/>
    </location>
</feature>
<dbReference type="AlphaFoldDB" id="A0A183AVV8"/>
<feature type="region of interest" description="Disordered" evidence="1">
    <location>
        <begin position="1"/>
        <end position="105"/>
    </location>
</feature>
<name>A0A183AVV8_9TREM</name>
<proteinExistence type="predicted"/>
<dbReference type="Proteomes" id="UP000272942">
    <property type="component" value="Unassembled WGS sequence"/>
</dbReference>
<dbReference type="OrthoDB" id="98077at2759"/>
<feature type="compositionally biased region" description="Polar residues" evidence="1">
    <location>
        <begin position="408"/>
        <end position="432"/>
    </location>
</feature>
<feature type="compositionally biased region" description="Polar residues" evidence="1">
    <location>
        <begin position="273"/>
        <end position="287"/>
    </location>
</feature>
<reference evidence="4" key="1">
    <citation type="submission" date="2016-06" db="UniProtKB">
        <authorList>
            <consortium name="WormBaseParasite"/>
        </authorList>
    </citation>
    <scope>IDENTIFICATION</scope>
</reference>
<feature type="compositionally biased region" description="Polar residues" evidence="1">
    <location>
        <begin position="315"/>
        <end position="334"/>
    </location>
</feature>
<dbReference type="WBParaSite" id="ECPE_0001112701-mRNA-1">
    <property type="protein sequence ID" value="ECPE_0001112701-mRNA-1"/>
    <property type="gene ID" value="ECPE_0001112701"/>
</dbReference>
<evidence type="ECO:0000313" key="4">
    <source>
        <dbReference type="WBParaSite" id="ECPE_0001112701-mRNA-1"/>
    </source>
</evidence>
<dbReference type="EMBL" id="UZAN01050185">
    <property type="protein sequence ID" value="VDP88051.1"/>
    <property type="molecule type" value="Genomic_DNA"/>
</dbReference>
<protein>
    <submittedName>
        <fullName evidence="4">FABD domain-containing protein</fullName>
    </submittedName>
</protein>
<keyword evidence="3" id="KW-1185">Reference proteome</keyword>
<accession>A0A183AVV8</accession>
<feature type="compositionally biased region" description="Low complexity" evidence="1">
    <location>
        <begin position="48"/>
        <end position="59"/>
    </location>
</feature>
<feature type="compositionally biased region" description="Basic and acidic residues" evidence="1">
    <location>
        <begin position="653"/>
        <end position="664"/>
    </location>
</feature>
<feature type="compositionally biased region" description="Low complexity" evidence="1">
    <location>
        <begin position="336"/>
        <end position="352"/>
    </location>
</feature>
<evidence type="ECO:0000256" key="1">
    <source>
        <dbReference type="SAM" id="MobiDB-lite"/>
    </source>
</evidence>
<feature type="compositionally biased region" description="Low complexity" evidence="1">
    <location>
        <begin position="457"/>
        <end position="471"/>
    </location>
</feature>
<organism evidence="4">
    <name type="scientific">Echinostoma caproni</name>
    <dbReference type="NCBI Taxonomy" id="27848"/>
    <lineage>
        <taxon>Eukaryota</taxon>
        <taxon>Metazoa</taxon>
        <taxon>Spiralia</taxon>
        <taxon>Lophotrochozoa</taxon>
        <taxon>Platyhelminthes</taxon>
        <taxon>Trematoda</taxon>
        <taxon>Digenea</taxon>
        <taxon>Plagiorchiida</taxon>
        <taxon>Echinostomata</taxon>
        <taxon>Echinostomatoidea</taxon>
        <taxon>Echinostomatidae</taxon>
        <taxon>Echinostoma</taxon>
    </lineage>
</organism>
<evidence type="ECO:0000313" key="3">
    <source>
        <dbReference type="Proteomes" id="UP000272942"/>
    </source>
</evidence>
<sequence length="683" mass="74099">MATAPRRPRPPQQYRKVAISEENEEDERSGITSYPDESDPHMSMEDPSGSTSLSASNSLGRKRAAPCPPRRTTPVKPFPSELTHQLFPSARPSVSTTSSERDLPGEDDLFPLPPPTDGEAFNGSVTGVRTPSFQTGHFAISTPPPPQSSIPPPTPGGFQIPSVMSTSGKAVMRFRWFLLFNMRALVRKAAIFPSSSSMEPNCGMLKPARPAFLPHTNPSQTKPDGVGLRPVKSPSHTKPSSCDKASPADESSFAGETGQPFGRSEGKMPGSKVETSTRLCASGQSETRIPVSKLSSSSSAANAEFRHELERRLQQQHQTQGHPYDRPSTSFKLTRSSKQSAAEQKQSQPASPTTTITCGFLTVPRKKSVQSTSVTPIAVTVDRPIVRANPPSPSPSPNGSQASPNAFYPTSVTQPHSRSLKTATEPQQQQPTGLPKPMLRSPKRSAPPWVNPQTVMNPAPSASNPAASKSNEQSTKRLSWTGPDRLHRPSDAGGIRSQRFCLPTILSNSSTGLDSVELADQNQAPSRQHLTNRLTELVQRLEALRTDDSEPEQVIACAEQLEACRLDCSAFIDQATCSARAKFAFRDRYAPLQQLSTNLRLNRSKQSPDPVRLVSTAVTALQNILTELSKLNEGESSATSGLDGQEEEDEEEVRSSIDNLRDTVPRPLRFAPVPTKLPQFVSE</sequence>
<feature type="compositionally biased region" description="Low complexity" evidence="1">
    <location>
        <begin position="397"/>
        <end position="406"/>
    </location>
</feature>
<reference evidence="2 3" key="2">
    <citation type="submission" date="2018-11" db="EMBL/GenBank/DDBJ databases">
        <authorList>
            <consortium name="Pathogen Informatics"/>
        </authorList>
    </citation>
    <scope>NUCLEOTIDE SEQUENCE [LARGE SCALE GENOMIC DNA]</scope>
    <source>
        <strain evidence="2 3">Egypt</strain>
    </source>
</reference>
<evidence type="ECO:0000313" key="2">
    <source>
        <dbReference type="EMBL" id="VDP88051.1"/>
    </source>
</evidence>
<feature type="region of interest" description="Disordered" evidence="1">
    <location>
        <begin position="208"/>
        <end position="495"/>
    </location>
</feature>
<gene>
    <name evidence="2" type="ORF">ECPE_LOCUS11093</name>
</gene>